<accession>A0A6A6PPI9</accession>
<proteinExistence type="predicted"/>
<organism evidence="2 3">
    <name type="scientific">Neohortaea acidophila</name>
    <dbReference type="NCBI Taxonomy" id="245834"/>
    <lineage>
        <taxon>Eukaryota</taxon>
        <taxon>Fungi</taxon>
        <taxon>Dikarya</taxon>
        <taxon>Ascomycota</taxon>
        <taxon>Pezizomycotina</taxon>
        <taxon>Dothideomycetes</taxon>
        <taxon>Dothideomycetidae</taxon>
        <taxon>Mycosphaerellales</taxon>
        <taxon>Teratosphaeriaceae</taxon>
        <taxon>Neohortaea</taxon>
    </lineage>
</organism>
<keyword evidence="3" id="KW-1185">Reference proteome</keyword>
<dbReference type="RefSeq" id="XP_033588502.1">
    <property type="nucleotide sequence ID" value="XM_033729836.1"/>
</dbReference>
<evidence type="ECO:0000313" key="2">
    <source>
        <dbReference type="EMBL" id="KAF2481932.1"/>
    </source>
</evidence>
<feature type="domain" description="F-box" evidence="1">
    <location>
        <begin position="4"/>
        <end position="48"/>
    </location>
</feature>
<gene>
    <name evidence="2" type="ORF">BDY17DRAFT_174168</name>
</gene>
<reference evidence="2" key="1">
    <citation type="journal article" date="2020" name="Stud. Mycol.">
        <title>101 Dothideomycetes genomes: a test case for predicting lifestyles and emergence of pathogens.</title>
        <authorList>
            <person name="Haridas S."/>
            <person name="Albert R."/>
            <person name="Binder M."/>
            <person name="Bloem J."/>
            <person name="Labutti K."/>
            <person name="Salamov A."/>
            <person name="Andreopoulos B."/>
            <person name="Baker S."/>
            <person name="Barry K."/>
            <person name="Bills G."/>
            <person name="Bluhm B."/>
            <person name="Cannon C."/>
            <person name="Castanera R."/>
            <person name="Culley D."/>
            <person name="Daum C."/>
            <person name="Ezra D."/>
            <person name="Gonzalez J."/>
            <person name="Henrissat B."/>
            <person name="Kuo A."/>
            <person name="Liang C."/>
            <person name="Lipzen A."/>
            <person name="Lutzoni F."/>
            <person name="Magnuson J."/>
            <person name="Mondo S."/>
            <person name="Nolan M."/>
            <person name="Ohm R."/>
            <person name="Pangilinan J."/>
            <person name="Park H.-J."/>
            <person name="Ramirez L."/>
            <person name="Alfaro M."/>
            <person name="Sun H."/>
            <person name="Tritt A."/>
            <person name="Yoshinaga Y."/>
            <person name="Zwiers L.-H."/>
            <person name="Turgeon B."/>
            <person name="Goodwin S."/>
            <person name="Spatafora J."/>
            <person name="Crous P."/>
            <person name="Grigoriev I."/>
        </authorList>
    </citation>
    <scope>NUCLEOTIDE SEQUENCE</scope>
    <source>
        <strain evidence="2">CBS 113389</strain>
    </source>
</reference>
<sequence length="486" mass="55337">MAIFLDLPRELYLMVCSLLTTADLIHLASTSRDHYRAVQQPLYSHVRISSYPALVNLVDALSTPPIISHVEEGECRRDDKLVDDPLWEREIKTLDLRVHVWKDGELASAPQLSRCIGWIAGQCSQVKISLTLVEVLDWLMNAGLKGLVFPNVTNLSIVSSPRIQQQVNSPRYTMSISGLWMQALSGSTFPSLQRISLGHAWRTKYDIPPNIRAQCEVARGFRPRRFLAPSGDVAERTPSDYGRLQPQELKIELSLVMNVTFLEGLLASRIIPGRLTRLEIVNCPRVHPILDMGAIADLLRAALPSLQTFKLHLTPYFDGFEGFPIAYKNKLDAHPEYHYCDIIRELGRTIPHLDLLLPFACSRALQTAEHAMNSAAERSMHPPSLSREPLNTLPQRLKAEGYRYRRLTFTHFCSDVERWDQMAALGERQDEKVSWELIYDADVVEKEQAAWFVSDRAPVHFGVRSVMDRKFEVDRSFSSWEPVLRS</sequence>
<dbReference type="Pfam" id="PF12937">
    <property type="entry name" value="F-box-like"/>
    <property type="match status" value="1"/>
</dbReference>
<dbReference type="InterPro" id="IPR001810">
    <property type="entry name" value="F-box_dom"/>
</dbReference>
<dbReference type="OrthoDB" id="5348533at2759"/>
<evidence type="ECO:0000259" key="1">
    <source>
        <dbReference type="Pfam" id="PF12937"/>
    </source>
</evidence>
<name>A0A6A6PPI9_9PEZI</name>
<dbReference type="Proteomes" id="UP000799767">
    <property type="component" value="Unassembled WGS sequence"/>
</dbReference>
<dbReference type="EMBL" id="MU001637">
    <property type="protein sequence ID" value="KAF2481932.1"/>
    <property type="molecule type" value="Genomic_DNA"/>
</dbReference>
<dbReference type="GeneID" id="54470838"/>
<protein>
    <recommendedName>
        <fullName evidence="1">F-box domain-containing protein</fullName>
    </recommendedName>
</protein>
<evidence type="ECO:0000313" key="3">
    <source>
        <dbReference type="Proteomes" id="UP000799767"/>
    </source>
</evidence>
<dbReference type="AlphaFoldDB" id="A0A6A6PPI9"/>